<dbReference type="InterPro" id="IPR007235">
    <property type="entry name" value="Glyco_trans_28_C"/>
</dbReference>
<dbReference type="KEGG" id="msea:METESE_06470"/>
<dbReference type="Gene3D" id="3.40.50.2000">
    <property type="entry name" value="Glycogen Phosphorylase B"/>
    <property type="match status" value="2"/>
</dbReference>
<accession>A0AA48GT35</accession>
<dbReference type="EMBL" id="AP027081">
    <property type="protein sequence ID" value="BDU75689.1"/>
    <property type="molecule type" value="Genomic_DNA"/>
</dbReference>
<dbReference type="AlphaFoldDB" id="A0AA48GT35"/>
<dbReference type="Pfam" id="PF04101">
    <property type="entry name" value="Glyco_tran_28_C"/>
    <property type="match status" value="1"/>
</dbReference>
<proteinExistence type="predicted"/>
<dbReference type="SUPFAM" id="SSF53756">
    <property type="entry name" value="UDP-Glycosyltransferase/glycogen phosphorylase"/>
    <property type="match status" value="1"/>
</dbReference>
<sequence length="392" mass="41072">MRVLILPGSNALSHLAKGLAVREALRARGAEVVFAASAARSPFLTRLDVPHRVLPDLQEADGGSAPTFAWFRHPDRFLRVVQAETALLAEVKPDLVLGIFRFTAPTSAALAGIPCDTLACGCMLPAFRGVLGFAPGEPGHEAQRPFLDTFYSHCGARASRALAALGRPAVEDVRSLLLGRRTYLWDTPDFQPLAPAPGLEHVGPLAWDRWPGTEAAGPALDRLGSPLAVLSLGTAIGPDAAPGRILDRLLALGFQVALAGGGFPSGRAPRPGVTAFGFAPMGDLLARADLLVCHGGQQTVFEALAAGVPTAVFPFHPEQAQNGLCLERLGAGARLVPPTVFWGSSRVYADALAALGDAELDARLMGLPRRGPLPLPVPLARAADRVAERLGA</sequence>
<dbReference type="Proteomes" id="UP001228113">
    <property type="component" value="Chromosome"/>
</dbReference>
<dbReference type="PANTHER" id="PTHR21015">
    <property type="entry name" value="UDP-N-ACETYLGLUCOSAMINE--N-ACETYLMURAMYL-(PENTAPEPTIDE) PYROPHOSPHORYL-UNDECAPRENOL N-ACETYLGLUCOSAMINE TRANSFERASE 1"/>
    <property type="match status" value="1"/>
</dbReference>
<keyword evidence="3" id="KW-1185">Reference proteome</keyword>
<protein>
    <submittedName>
        <fullName evidence="2">PGL/p-HBAD biosynthesis glycosyltransferase</fullName>
    </submittedName>
</protein>
<name>A0AA48GT35_9BACT</name>
<gene>
    <name evidence="2" type="ORF">METESE_06470</name>
</gene>
<reference evidence="2" key="1">
    <citation type="journal article" date="2023" name="Int. J. Syst. Evol. Microbiol.">
        <title>Mesoterricola silvestris gen. nov., sp. nov., Mesoterricola sediminis sp. nov., Geothrix oryzae sp. nov., Geothrix edaphica sp. nov., Geothrix rubra sp. nov., and Geothrix limicola sp. nov., six novel members of Acidobacteriota isolated from soils.</title>
        <authorList>
            <person name="Itoh H."/>
            <person name="Sugisawa Y."/>
            <person name="Mise K."/>
            <person name="Xu Z."/>
            <person name="Kuniyasu M."/>
            <person name="Ushijima N."/>
            <person name="Kawano K."/>
            <person name="Kobayashi E."/>
            <person name="Shiratori Y."/>
            <person name="Masuda Y."/>
            <person name="Senoo K."/>
        </authorList>
    </citation>
    <scope>NUCLEOTIDE SEQUENCE</scope>
    <source>
        <strain evidence="2">W786</strain>
    </source>
</reference>
<feature type="domain" description="Glycosyl transferase family 28 C-terminal" evidence="1">
    <location>
        <begin position="273"/>
        <end position="332"/>
    </location>
</feature>
<evidence type="ECO:0000313" key="3">
    <source>
        <dbReference type="Proteomes" id="UP001228113"/>
    </source>
</evidence>
<dbReference type="RefSeq" id="WP_243331206.1">
    <property type="nucleotide sequence ID" value="NZ_AP027081.1"/>
</dbReference>
<evidence type="ECO:0000313" key="2">
    <source>
        <dbReference type="EMBL" id="BDU75689.1"/>
    </source>
</evidence>
<evidence type="ECO:0000259" key="1">
    <source>
        <dbReference type="Pfam" id="PF04101"/>
    </source>
</evidence>
<dbReference type="PANTHER" id="PTHR21015:SF22">
    <property type="entry name" value="GLYCOSYLTRANSFERASE"/>
    <property type="match status" value="1"/>
</dbReference>
<organism evidence="2 3">
    <name type="scientific">Mesoterricola sediminis</name>
    <dbReference type="NCBI Taxonomy" id="2927980"/>
    <lineage>
        <taxon>Bacteria</taxon>
        <taxon>Pseudomonadati</taxon>
        <taxon>Acidobacteriota</taxon>
        <taxon>Holophagae</taxon>
        <taxon>Holophagales</taxon>
        <taxon>Holophagaceae</taxon>
        <taxon>Mesoterricola</taxon>
    </lineage>
</organism>
<dbReference type="GO" id="GO:0016758">
    <property type="term" value="F:hexosyltransferase activity"/>
    <property type="evidence" value="ECO:0007669"/>
    <property type="project" value="InterPro"/>
</dbReference>